<evidence type="ECO:0000313" key="7">
    <source>
        <dbReference type="Proteomes" id="UP000233597"/>
    </source>
</evidence>
<evidence type="ECO:0000259" key="5">
    <source>
        <dbReference type="PROSITE" id="PS50931"/>
    </source>
</evidence>
<dbReference type="EMBL" id="NWTK01000009">
    <property type="protein sequence ID" value="PKR53443.1"/>
    <property type="molecule type" value="Genomic_DNA"/>
</dbReference>
<accession>A0A2N3KSI5</accession>
<dbReference type="GO" id="GO:0003700">
    <property type="term" value="F:DNA-binding transcription factor activity"/>
    <property type="evidence" value="ECO:0007669"/>
    <property type="project" value="InterPro"/>
</dbReference>
<dbReference type="OrthoDB" id="9794694at2"/>
<name>A0A2N3KSI5_9PROT</name>
<dbReference type="PANTHER" id="PTHR30537">
    <property type="entry name" value="HTH-TYPE TRANSCRIPTIONAL REGULATOR"/>
    <property type="match status" value="1"/>
</dbReference>
<dbReference type="PRINTS" id="PR00039">
    <property type="entry name" value="HTHLYSR"/>
</dbReference>
<keyword evidence="3" id="KW-0238">DNA-binding</keyword>
<dbReference type="InterPro" id="IPR036388">
    <property type="entry name" value="WH-like_DNA-bd_sf"/>
</dbReference>
<dbReference type="Gene3D" id="3.40.190.10">
    <property type="entry name" value="Periplasmic binding protein-like II"/>
    <property type="match status" value="2"/>
</dbReference>
<feature type="domain" description="HTH lysR-type" evidence="5">
    <location>
        <begin position="4"/>
        <end position="61"/>
    </location>
</feature>
<evidence type="ECO:0000256" key="1">
    <source>
        <dbReference type="ARBA" id="ARBA00009437"/>
    </source>
</evidence>
<dbReference type="PROSITE" id="PS50931">
    <property type="entry name" value="HTH_LYSR"/>
    <property type="match status" value="1"/>
</dbReference>
<dbReference type="InterPro" id="IPR036390">
    <property type="entry name" value="WH_DNA-bd_sf"/>
</dbReference>
<reference evidence="6 7" key="1">
    <citation type="submission" date="2017-09" db="EMBL/GenBank/DDBJ databases">
        <title>Biodiversity and function of Thalassospira species in the particle-attached aromatic-hydrocarbon-degrading consortia from the surface seawater of the South China Sea.</title>
        <authorList>
            <person name="Dong C."/>
            <person name="Liu R."/>
            <person name="Shao Z."/>
        </authorList>
    </citation>
    <scope>NUCLEOTIDE SEQUENCE [LARGE SCALE GENOMIC DNA]</scope>
    <source>
        <strain evidence="6 7">CSC1P2</strain>
    </source>
</reference>
<keyword evidence="4" id="KW-0804">Transcription</keyword>
<evidence type="ECO:0000256" key="2">
    <source>
        <dbReference type="ARBA" id="ARBA00023015"/>
    </source>
</evidence>
<keyword evidence="2" id="KW-0805">Transcription regulation</keyword>
<dbReference type="SUPFAM" id="SSF53850">
    <property type="entry name" value="Periplasmic binding protein-like II"/>
    <property type="match status" value="1"/>
</dbReference>
<comment type="similarity">
    <text evidence="1">Belongs to the LysR transcriptional regulatory family.</text>
</comment>
<dbReference type="GO" id="GO:0006351">
    <property type="term" value="P:DNA-templated transcription"/>
    <property type="evidence" value="ECO:0007669"/>
    <property type="project" value="TreeGrafter"/>
</dbReference>
<dbReference type="InterPro" id="IPR000847">
    <property type="entry name" value="LysR_HTH_N"/>
</dbReference>
<evidence type="ECO:0000313" key="6">
    <source>
        <dbReference type="EMBL" id="PKR53443.1"/>
    </source>
</evidence>
<dbReference type="FunFam" id="1.10.10.10:FF:000038">
    <property type="entry name" value="Glycine cleavage system transcriptional activator"/>
    <property type="match status" value="1"/>
</dbReference>
<evidence type="ECO:0000256" key="4">
    <source>
        <dbReference type="ARBA" id="ARBA00023163"/>
    </source>
</evidence>
<dbReference type="InterPro" id="IPR058163">
    <property type="entry name" value="LysR-type_TF_proteobact-type"/>
</dbReference>
<organism evidence="6 7">
    <name type="scientific">Thalassospira marina</name>
    <dbReference type="NCBI Taxonomy" id="2048283"/>
    <lineage>
        <taxon>Bacteria</taxon>
        <taxon>Pseudomonadati</taxon>
        <taxon>Pseudomonadota</taxon>
        <taxon>Alphaproteobacteria</taxon>
        <taxon>Rhodospirillales</taxon>
        <taxon>Thalassospiraceae</taxon>
        <taxon>Thalassospira</taxon>
    </lineage>
</organism>
<dbReference type="SUPFAM" id="SSF46785">
    <property type="entry name" value="Winged helix' DNA-binding domain"/>
    <property type="match status" value="1"/>
</dbReference>
<dbReference type="RefSeq" id="WP_101268041.1">
    <property type="nucleotide sequence ID" value="NZ_NWTK01000009.1"/>
</dbReference>
<dbReference type="PANTHER" id="PTHR30537:SF26">
    <property type="entry name" value="GLYCINE CLEAVAGE SYSTEM TRANSCRIPTIONAL ACTIVATOR"/>
    <property type="match status" value="1"/>
</dbReference>
<dbReference type="CDD" id="cd08432">
    <property type="entry name" value="PBP2_GcdR_TrpI_HvrB_AmpR_like"/>
    <property type="match status" value="1"/>
</dbReference>
<proteinExistence type="inferred from homology"/>
<sequence length="307" mass="33622">MSLPPLATLRAFEAAARHLSFKKAASELLVTPTAISHQVRLLEETLGVRLFVRKPRQVLLTPAGQELFPVLRDGFGEFARVIDRLKQHKAQRRLTVSVLPSFAAKWLLPRLSRFQTAHPDIHLSLHTSVEVVEIGGAIADAAIRYGAGPYHGLVAQTLFFENFAPMASPALGLQTPDDLQELPLLHLDWAHPDDVTPTWARWFKLAGMRDVALKPGLAFNDDTHAIQAAIAGQGVVLCSMEMTVQERQSGILQQPFGPFIRGHQYQLLHTGKGAHQAEIAAFGNWLADEIARDGGNGALSPDMAPQP</sequence>
<dbReference type="AlphaFoldDB" id="A0A2N3KSI5"/>
<dbReference type="InterPro" id="IPR005119">
    <property type="entry name" value="LysR_subst-bd"/>
</dbReference>
<dbReference type="Gene3D" id="1.10.10.10">
    <property type="entry name" value="Winged helix-like DNA-binding domain superfamily/Winged helix DNA-binding domain"/>
    <property type="match status" value="1"/>
</dbReference>
<dbReference type="Pfam" id="PF00126">
    <property type="entry name" value="HTH_1"/>
    <property type="match status" value="1"/>
</dbReference>
<protein>
    <submittedName>
        <fullName evidence="6">LysR family transcriptional regulator</fullName>
    </submittedName>
</protein>
<gene>
    <name evidence="6" type="ORF">COO20_15265</name>
</gene>
<dbReference type="Proteomes" id="UP000233597">
    <property type="component" value="Unassembled WGS sequence"/>
</dbReference>
<dbReference type="Pfam" id="PF03466">
    <property type="entry name" value="LysR_substrate"/>
    <property type="match status" value="1"/>
</dbReference>
<evidence type="ECO:0000256" key="3">
    <source>
        <dbReference type="ARBA" id="ARBA00023125"/>
    </source>
</evidence>
<comment type="caution">
    <text evidence="6">The sequence shown here is derived from an EMBL/GenBank/DDBJ whole genome shotgun (WGS) entry which is preliminary data.</text>
</comment>
<dbReference type="GO" id="GO:0043565">
    <property type="term" value="F:sequence-specific DNA binding"/>
    <property type="evidence" value="ECO:0007669"/>
    <property type="project" value="TreeGrafter"/>
</dbReference>